<dbReference type="SUPFAM" id="SSF53187">
    <property type="entry name" value="Zn-dependent exopeptidases"/>
    <property type="match status" value="1"/>
</dbReference>
<dbReference type="GO" id="GO:0016787">
    <property type="term" value="F:hydrolase activity"/>
    <property type="evidence" value="ECO:0007669"/>
    <property type="project" value="InterPro"/>
</dbReference>
<dbReference type="InterPro" id="IPR017439">
    <property type="entry name" value="Amidohydrolase"/>
</dbReference>
<reference evidence="3 4" key="1">
    <citation type="submission" date="2020-10" db="EMBL/GenBank/DDBJ databases">
        <title>Connecting structure to function with the recovery of over 1000 high-quality activated sludge metagenome-assembled genomes encoding full-length rRNA genes using long-read sequencing.</title>
        <authorList>
            <person name="Singleton C.M."/>
            <person name="Petriglieri F."/>
            <person name="Kristensen J.M."/>
            <person name="Kirkegaard R.H."/>
            <person name="Michaelsen T.Y."/>
            <person name="Andersen M.H."/>
            <person name="Karst S.M."/>
            <person name="Dueholm M.S."/>
            <person name="Nielsen P.H."/>
            <person name="Albertsen M."/>
        </authorList>
    </citation>
    <scope>NUCLEOTIDE SEQUENCE [LARGE SCALE GENOMIC DNA]</scope>
    <source>
        <strain evidence="3">Ega_18-Q3-R5-49_MAXAC.001</strain>
    </source>
</reference>
<comment type="caution">
    <text evidence="3">The sequence shown here is derived from an EMBL/GenBank/DDBJ whole genome shotgun (WGS) entry which is preliminary data.</text>
</comment>
<organism evidence="3 4">
    <name type="scientific">Candidatus Phosphoribacter hodrii</name>
    <dbReference type="NCBI Taxonomy" id="2953743"/>
    <lineage>
        <taxon>Bacteria</taxon>
        <taxon>Bacillati</taxon>
        <taxon>Actinomycetota</taxon>
        <taxon>Actinomycetes</taxon>
        <taxon>Micrococcales</taxon>
        <taxon>Dermatophilaceae</taxon>
        <taxon>Candidatus Phosphoribacter</taxon>
    </lineage>
</organism>
<dbReference type="GO" id="GO:0046872">
    <property type="term" value="F:metal ion binding"/>
    <property type="evidence" value="ECO:0007669"/>
    <property type="project" value="UniProtKB-KW"/>
</dbReference>
<dbReference type="InterPro" id="IPR011650">
    <property type="entry name" value="Peptidase_M20_dimer"/>
</dbReference>
<feature type="domain" description="Peptidase M20 dimerisation" evidence="2">
    <location>
        <begin position="176"/>
        <end position="271"/>
    </location>
</feature>
<dbReference type="AlphaFoldDB" id="A0A935IKM1"/>
<protein>
    <submittedName>
        <fullName evidence="3">Amidohydrolase</fullName>
    </submittedName>
</protein>
<dbReference type="PIRSF" id="PIRSF005962">
    <property type="entry name" value="Pept_M20D_amidohydro"/>
    <property type="match status" value="1"/>
</dbReference>
<proteinExistence type="predicted"/>
<feature type="binding site" evidence="1">
    <location>
        <position position="152"/>
    </location>
    <ligand>
        <name>Mn(2+)</name>
        <dbReference type="ChEBI" id="CHEBI:29035"/>
        <label>2</label>
    </ligand>
</feature>
<dbReference type="Proteomes" id="UP000726105">
    <property type="component" value="Unassembled WGS sequence"/>
</dbReference>
<comment type="cofactor">
    <cofactor evidence="1">
        <name>Mn(2+)</name>
        <dbReference type="ChEBI" id="CHEBI:29035"/>
    </cofactor>
    <text evidence="1">The Mn(2+) ion enhances activity.</text>
</comment>
<evidence type="ECO:0000313" key="4">
    <source>
        <dbReference type="Proteomes" id="UP000726105"/>
    </source>
</evidence>
<evidence type="ECO:0000313" key="3">
    <source>
        <dbReference type="EMBL" id="MBK7273839.1"/>
    </source>
</evidence>
<dbReference type="Gene3D" id="3.30.70.360">
    <property type="match status" value="1"/>
</dbReference>
<evidence type="ECO:0000259" key="2">
    <source>
        <dbReference type="Pfam" id="PF07687"/>
    </source>
</evidence>
<name>A0A935IKM1_9MICO</name>
<feature type="binding site" evidence="1">
    <location>
        <position position="88"/>
    </location>
    <ligand>
        <name>Mn(2+)</name>
        <dbReference type="ChEBI" id="CHEBI:29035"/>
        <label>2</label>
    </ligand>
</feature>
<evidence type="ECO:0000256" key="1">
    <source>
        <dbReference type="PIRSR" id="PIRSR005962-1"/>
    </source>
</evidence>
<accession>A0A935IKM1</accession>
<feature type="binding site" evidence="1">
    <location>
        <position position="90"/>
    </location>
    <ligand>
        <name>Mn(2+)</name>
        <dbReference type="ChEBI" id="CHEBI:29035"/>
        <label>2</label>
    </ligand>
</feature>
<keyword evidence="1" id="KW-0464">Manganese</keyword>
<dbReference type="PANTHER" id="PTHR11014:SF63">
    <property type="entry name" value="METALLOPEPTIDASE, PUTATIVE (AFU_ORTHOLOGUE AFUA_6G09600)-RELATED"/>
    <property type="match status" value="1"/>
</dbReference>
<feature type="binding site" evidence="1">
    <location>
        <position position="348"/>
    </location>
    <ligand>
        <name>Mn(2+)</name>
        <dbReference type="ChEBI" id="CHEBI:29035"/>
        <label>2</label>
    </ligand>
</feature>
<feature type="binding site" evidence="1">
    <location>
        <position position="127"/>
    </location>
    <ligand>
        <name>Mn(2+)</name>
        <dbReference type="ChEBI" id="CHEBI:29035"/>
        <label>2</label>
    </ligand>
</feature>
<gene>
    <name evidence="3" type="ORF">IPI13_11945</name>
</gene>
<keyword evidence="1" id="KW-0479">Metal-binding</keyword>
<dbReference type="NCBIfam" id="TIGR01891">
    <property type="entry name" value="amidohydrolases"/>
    <property type="match status" value="1"/>
</dbReference>
<dbReference type="EMBL" id="JADJIB010000004">
    <property type="protein sequence ID" value="MBK7273839.1"/>
    <property type="molecule type" value="Genomic_DNA"/>
</dbReference>
<dbReference type="InterPro" id="IPR036264">
    <property type="entry name" value="Bact_exopeptidase_dim_dom"/>
</dbReference>
<dbReference type="Gene3D" id="3.40.630.10">
    <property type="entry name" value="Zn peptidases"/>
    <property type="match status" value="1"/>
</dbReference>
<dbReference type="InterPro" id="IPR002933">
    <property type="entry name" value="Peptidase_M20"/>
</dbReference>
<sequence length="387" mass="40220">MLLDFRRDVHRHPELSFAEHRTTANVADALTDAGVKVTLLPGSGLVADLGAEHAAYRIALRADLDALALPERTHLPYASVVPGVAHACGHDVHVTVCLGAALALVSVQEHLVSSGLGVRVIFQPAEEVIPGGALPICESEWLDDVDEIYAVHCDPTLDVGSIGLRVGPLTAAADRVTVRLSGSGGHTSRPQLTQDLVFALGKVITEVPAALGRRVDPRSSASLVWGTVEAGHAANVIPESGSVSGTLRVLDAGAWDNAGALVEELVSSAVAPYGVQMAIEHIRGVPPVVNAPEAVDLLTDAAKRVGVDPVPTEQSMGGEDFAWYLTKVPGAMARLGTRMPGGPTFDLHQGDLVVDEASVTHGARVLTAAVLSRRLPGGVAVGDVPSR</sequence>
<dbReference type="Pfam" id="PF01546">
    <property type="entry name" value="Peptidase_M20"/>
    <property type="match status" value="1"/>
</dbReference>
<dbReference type="PANTHER" id="PTHR11014">
    <property type="entry name" value="PEPTIDASE M20 FAMILY MEMBER"/>
    <property type="match status" value="1"/>
</dbReference>
<dbReference type="SUPFAM" id="SSF55031">
    <property type="entry name" value="Bacterial exopeptidase dimerisation domain"/>
    <property type="match status" value="1"/>
</dbReference>
<dbReference type="Pfam" id="PF07687">
    <property type="entry name" value="M20_dimer"/>
    <property type="match status" value="1"/>
</dbReference>